<accession>A0A939FCF8</accession>
<evidence type="ECO:0000259" key="1">
    <source>
        <dbReference type="Pfam" id="PF16291"/>
    </source>
</evidence>
<feature type="non-terminal residue" evidence="2">
    <location>
        <position position="40"/>
    </location>
</feature>
<evidence type="ECO:0000313" key="2">
    <source>
        <dbReference type="EMBL" id="MBO0515483.1"/>
    </source>
</evidence>
<feature type="domain" description="DUF4937" evidence="1">
    <location>
        <begin position="2"/>
        <end position="40"/>
    </location>
</feature>
<organism evidence="2 3">
    <name type="scientific">Streptomyces beijiangensis</name>
    <dbReference type="NCBI Taxonomy" id="163361"/>
    <lineage>
        <taxon>Bacteria</taxon>
        <taxon>Bacillati</taxon>
        <taxon>Actinomycetota</taxon>
        <taxon>Actinomycetes</taxon>
        <taxon>Kitasatosporales</taxon>
        <taxon>Streptomycetaceae</taxon>
        <taxon>Streptomyces</taxon>
    </lineage>
</organism>
<sequence length="40" mass="4491">MLVKWIRCTVTDPRGFERGQRKWAGLLGEPGFRGQGGGWS</sequence>
<evidence type="ECO:0000313" key="3">
    <source>
        <dbReference type="Proteomes" id="UP000664167"/>
    </source>
</evidence>
<reference evidence="2" key="1">
    <citation type="submission" date="2021-03" db="EMBL/GenBank/DDBJ databases">
        <title>Streptomyces poriferae sp. nov., a novel marine sponge-derived Actinobacteria species with anti-MRSA activity.</title>
        <authorList>
            <person name="Sandoval-Powers M."/>
            <person name="Kralova S."/>
            <person name="Nguyen G.-S."/>
            <person name="Fawwal D."/>
            <person name="Degnes K."/>
            <person name="Klinkenberg G."/>
            <person name="Sletta H."/>
            <person name="Wentzel A."/>
            <person name="Liles M.R."/>
        </authorList>
    </citation>
    <scope>NUCLEOTIDE SEQUENCE</scope>
    <source>
        <strain evidence="2">DSM 41794</strain>
    </source>
</reference>
<proteinExistence type="predicted"/>
<dbReference type="Pfam" id="PF16291">
    <property type="entry name" value="DUF4937"/>
    <property type="match status" value="1"/>
</dbReference>
<protein>
    <submittedName>
        <fullName evidence="2">DUF4937 domain-containing protein</fullName>
    </submittedName>
</protein>
<dbReference type="InterPro" id="IPR032555">
    <property type="entry name" value="DUF4937"/>
</dbReference>
<dbReference type="Proteomes" id="UP000664167">
    <property type="component" value="Unassembled WGS sequence"/>
</dbReference>
<dbReference type="EMBL" id="JAFLRJ010000289">
    <property type="protein sequence ID" value="MBO0515483.1"/>
    <property type="molecule type" value="Genomic_DNA"/>
</dbReference>
<dbReference type="AlphaFoldDB" id="A0A939FCF8"/>
<dbReference type="RefSeq" id="WP_206966331.1">
    <property type="nucleotide sequence ID" value="NZ_JAFLRJ010000289.1"/>
</dbReference>
<gene>
    <name evidence="2" type="ORF">J0695_27360</name>
</gene>
<keyword evidence="3" id="KW-1185">Reference proteome</keyword>
<comment type="caution">
    <text evidence="2">The sequence shown here is derived from an EMBL/GenBank/DDBJ whole genome shotgun (WGS) entry which is preliminary data.</text>
</comment>
<name>A0A939FCF8_9ACTN</name>